<keyword evidence="4" id="KW-0226">DNA condensation</keyword>
<dbReference type="SUPFAM" id="SSF47729">
    <property type="entry name" value="IHF-like DNA-binding proteins"/>
    <property type="match status" value="1"/>
</dbReference>
<evidence type="ECO:0000256" key="7">
    <source>
        <dbReference type="ARBA" id="ARBA00041399"/>
    </source>
</evidence>
<dbReference type="PANTHER" id="PTHR33175:SF3">
    <property type="entry name" value="DNA-BINDING PROTEIN HU-BETA"/>
    <property type="match status" value="1"/>
</dbReference>
<evidence type="ECO:0000256" key="2">
    <source>
        <dbReference type="ARBA" id="ARBA00010529"/>
    </source>
</evidence>
<geneLocation type="plasmid" evidence="10">
    <name>pArsFIN9</name>
</geneLocation>
<dbReference type="InterPro" id="IPR000119">
    <property type="entry name" value="Hist_DNA-bd"/>
</dbReference>
<evidence type="ECO:0000313" key="12">
    <source>
        <dbReference type="Proteomes" id="UP000295134"/>
    </source>
</evidence>
<dbReference type="PROSITE" id="PS00045">
    <property type="entry name" value="HISTONE_LIKE"/>
    <property type="match status" value="1"/>
</dbReference>
<dbReference type="KEGG" id="ans:ArsFIN_53880"/>
<geneLocation type="plasmid" evidence="11">
    <name>pArsFIN10</name>
</geneLocation>
<dbReference type="CDD" id="cd13831">
    <property type="entry name" value="HU"/>
    <property type="match status" value="1"/>
</dbReference>
<evidence type="ECO:0000256" key="3">
    <source>
        <dbReference type="ARBA" id="ARBA00011870"/>
    </source>
</evidence>
<evidence type="ECO:0000256" key="6">
    <source>
        <dbReference type="ARBA" id="ARBA00040491"/>
    </source>
</evidence>
<evidence type="ECO:0000256" key="4">
    <source>
        <dbReference type="ARBA" id="ARBA00023067"/>
    </source>
</evidence>
<evidence type="ECO:0000313" key="10">
    <source>
        <dbReference type="EMBL" id="QBY46666.1"/>
    </source>
</evidence>
<evidence type="ECO:0000256" key="9">
    <source>
        <dbReference type="RuleBase" id="RU003939"/>
    </source>
</evidence>
<evidence type="ECO:0000256" key="5">
    <source>
        <dbReference type="ARBA" id="ARBA00023125"/>
    </source>
</evidence>
<dbReference type="InterPro" id="IPR020816">
    <property type="entry name" value="Histone-like_DNA-bd_CS"/>
</dbReference>
<name>A0A4P7L2M4_9GAMM</name>
<dbReference type="EMBL" id="CP038622">
    <property type="protein sequence ID" value="QBY46777.1"/>
    <property type="molecule type" value="Genomic_DNA"/>
</dbReference>
<evidence type="ECO:0000256" key="8">
    <source>
        <dbReference type="ARBA" id="ARBA00041875"/>
    </source>
</evidence>
<comment type="subunit">
    <text evidence="3">Heterodimer of an alpha and a beta chain.</text>
</comment>
<dbReference type="PANTHER" id="PTHR33175">
    <property type="entry name" value="DNA-BINDING PROTEIN HU"/>
    <property type="match status" value="1"/>
</dbReference>
<evidence type="ECO:0000313" key="11">
    <source>
        <dbReference type="EMBL" id="QBY46777.1"/>
    </source>
</evidence>
<gene>
    <name evidence="10" type="primary">hupB_7</name>
    <name evidence="11" type="synonym">hupB_8</name>
    <name evidence="10" type="ORF">ArsFIN_52770</name>
    <name evidence="11" type="ORF">ArsFIN_53880</name>
</gene>
<geneLocation type="plasmid" evidence="12">
    <name>parsfin9</name>
</geneLocation>
<dbReference type="SMART" id="SM00411">
    <property type="entry name" value="BHL"/>
    <property type="match status" value="1"/>
</dbReference>
<dbReference type="EMBL" id="CP038621">
    <property type="protein sequence ID" value="QBY46666.1"/>
    <property type="molecule type" value="Genomic_DNA"/>
</dbReference>
<geneLocation type="plasmid" evidence="12">
    <name>parsfin10</name>
</geneLocation>
<dbReference type="KEGG" id="ans:ArsFIN_52770"/>
<dbReference type="GO" id="GO:0030261">
    <property type="term" value="P:chromosome condensation"/>
    <property type="evidence" value="ECO:0007669"/>
    <property type="project" value="UniProtKB-KW"/>
</dbReference>
<keyword evidence="10" id="KW-0614">Plasmid</keyword>
<dbReference type="AlphaFoldDB" id="A0A4P7L2M4"/>
<dbReference type="Proteomes" id="UP000295134">
    <property type="component" value="Plasmid pArsFIN9"/>
</dbReference>
<dbReference type="Proteomes" id="UP000295134">
    <property type="component" value="Plasmid pArsFIN10"/>
</dbReference>
<dbReference type="InterPro" id="IPR010992">
    <property type="entry name" value="IHF-like_DNA-bd_dom_sf"/>
</dbReference>
<sequence>MIFRFLVCSLASLGHRLASSGGILIKKIFWLINTETLPIQSLQLASLGLTYPLIQAHHEQNRTHQQIAEKADLTKKDSEKALNAFIETVTETLKARDEVQLVGFGNFQVKPRAAREGRNPQTGKTIQIAAANVPSFKAGKTLIERSR</sequence>
<dbReference type="Gene3D" id="4.10.520.10">
    <property type="entry name" value="IHF-like DNA-binding proteins"/>
    <property type="match status" value="1"/>
</dbReference>
<dbReference type="Pfam" id="PF00216">
    <property type="entry name" value="Bac_DNA_binding"/>
    <property type="match status" value="1"/>
</dbReference>
<dbReference type="GO" id="GO:0005829">
    <property type="term" value="C:cytosol"/>
    <property type="evidence" value="ECO:0007669"/>
    <property type="project" value="TreeGrafter"/>
</dbReference>
<comment type="similarity">
    <text evidence="2 9">Belongs to the bacterial histone-like protein family.</text>
</comment>
<comment type="function">
    <text evidence="1">Histone-like DNA-binding protein which is capable of wrapping DNA to stabilize it, and thus to prevent its denaturation under extreme environmental conditions.</text>
</comment>
<dbReference type="PRINTS" id="PR01727">
    <property type="entry name" value="DNABINDINGHU"/>
</dbReference>
<dbReference type="GO" id="GO:0003677">
    <property type="term" value="F:DNA binding"/>
    <property type="evidence" value="ECO:0007669"/>
    <property type="project" value="UniProtKB-KW"/>
</dbReference>
<accession>A0A4P7L2M4</accession>
<protein>
    <recommendedName>
        <fullName evidence="6">DNA-binding protein HU-beta</fullName>
    </recommendedName>
    <alternativeName>
        <fullName evidence="7">HU-1</fullName>
    </alternativeName>
    <alternativeName>
        <fullName evidence="8">NS1</fullName>
    </alternativeName>
</protein>
<evidence type="ECO:0000256" key="1">
    <source>
        <dbReference type="ARBA" id="ARBA00003819"/>
    </source>
</evidence>
<keyword evidence="5 10" id="KW-0238">DNA-binding</keyword>
<dbReference type="GO" id="GO:0030527">
    <property type="term" value="F:structural constituent of chromatin"/>
    <property type="evidence" value="ECO:0007669"/>
    <property type="project" value="InterPro"/>
</dbReference>
<reference evidence="10 12" key="1">
    <citation type="submission" date="2019-03" db="EMBL/GenBank/DDBJ databases">
        <title>Long-read sequencing reveals hyperdense prophage content in a complex bacterial symbiont genome.</title>
        <authorList>
            <person name="Frost C.L."/>
            <person name="Siozios S."/>
            <person name="Nadal-Jimenez P."/>
            <person name="Brockhurst M.A."/>
            <person name="King K.C."/>
            <person name="Darby A.C."/>
            <person name="Hurst G.D.D."/>
        </authorList>
    </citation>
    <scope>NUCLEOTIDE SEQUENCE [LARGE SCALE GENOMIC DNA]</scope>
    <source>
        <strain evidence="10 12">FIN</strain>
        <plasmid evidence="11">pArsFIN10</plasmid>
        <plasmid evidence="12">parsfin10</plasmid>
        <plasmid evidence="12">parsfin9</plasmid>
        <plasmid evidence="10">pArsFIN9</plasmid>
    </source>
</reference>
<proteinExistence type="inferred from homology"/>
<organism evidence="10 12">
    <name type="scientific">Arsenophonus nasoniae</name>
    <name type="common">son-killer infecting Nasonia vitripennis</name>
    <dbReference type="NCBI Taxonomy" id="638"/>
    <lineage>
        <taxon>Bacteria</taxon>
        <taxon>Pseudomonadati</taxon>
        <taxon>Pseudomonadota</taxon>
        <taxon>Gammaproteobacteria</taxon>
        <taxon>Enterobacterales</taxon>
        <taxon>Morganellaceae</taxon>
        <taxon>Arsenophonus</taxon>
    </lineage>
</organism>